<evidence type="ECO:0000313" key="7">
    <source>
        <dbReference type="Proteomes" id="UP000177025"/>
    </source>
</evidence>
<sequence length="391" mass="43270">MKPFSDFKSNLLTRNLILVYSLASLGMLGHVLFEPLIPIFARILGASGFEVGLLTSGFMIARAAASYVIGRVSDHWQKRRIFIQIGFIFLCLITLSYILIRNYYGLLIMRFGQGICSGFIWPIAQIMVVEFSSPKYRTRALSLYQIMGRFGALLSRLFLSFILIIAVYFGLEEPNSFKLAFAAAGFILIIGLIISTKLPAVPPDRDRRKGEGRSPVIIFVLAFVFGAMMAMAPISLVYINEYFGLSTLSIAILLLLLDGLSMLAMYGASHLTDSIGIKNSLWFILIPCFVSAIALPFARSLLIFIIVYFILRMAISSFLPLSRSYATSDNSESGTNVGKLNMMSNIGSMIGPIIGGFLYDKLLGSYRISGYSLIALLLIPASIVLISMRRR</sequence>
<gene>
    <name evidence="6" type="ORF">A2Y85_05515</name>
</gene>
<dbReference type="PANTHER" id="PTHR23526">
    <property type="entry name" value="INTEGRAL MEMBRANE TRANSPORT PROTEIN-RELATED"/>
    <property type="match status" value="1"/>
</dbReference>
<feature type="transmembrane region" description="Helical" evidence="4">
    <location>
        <begin position="106"/>
        <end position="129"/>
    </location>
</feature>
<feature type="transmembrane region" description="Helical" evidence="4">
    <location>
        <begin position="245"/>
        <end position="268"/>
    </location>
</feature>
<evidence type="ECO:0000256" key="4">
    <source>
        <dbReference type="SAM" id="Phobius"/>
    </source>
</evidence>
<feature type="transmembrane region" description="Helical" evidence="4">
    <location>
        <begin position="150"/>
        <end position="171"/>
    </location>
</feature>
<dbReference type="InterPro" id="IPR036259">
    <property type="entry name" value="MFS_trans_sf"/>
</dbReference>
<feature type="transmembrane region" description="Helical" evidence="4">
    <location>
        <begin position="216"/>
        <end position="239"/>
    </location>
</feature>
<dbReference type="InterPro" id="IPR011701">
    <property type="entry name" value="MFS"/>
</dbReference>
<dbReference type="InterPro" id="IPR020846">
    <property type="entry name" value="MFS_dom"/>
</dbReference>
<dbReference type="GO" id="GO:0022857">
    <property type="term" value="F:transmembrane transporter activity"/>
    <property type="evidence" value="ECO:0007669"/>
    <property type="project" value="InterPro"/>
</dbReference>
<feature type="domain" description="Major facilitator superfamily (MFS) profile" evidence="5">
    <location>
        <begin position="15"/>
        <end position="391"/>
    </location>
</feature>
<feature type="transmembrane region" description="Helical" evidence="4">
    <location>
        <begin position="177"/>
        <end position="195"/>
    </location>
</feature>
<dbReference type="EMBL" id="MEUM01000015">
    <property type="protein sequence ID" value="OGC43572.1"/>
    <property type="molecule type" value="Genomic_DNA"/>
</dbReference>
<dbReference type="PANTHER" id="PTHR23526:SF2">
    <property type="entry name" value="MAJOR FACILITATOR SUPERFAMILY (MFS) PROFILE DOMAIN-CONTAINING PROTEIN"/>
    <property type="match status" value="1"/>
</dbReference>
<dbReference type="Proteomes" id="UP000177025">
    <property type="component" value="Unassembled WGS sequence"/>
</dbReference>
<evidence type="ECO:0000256" key="2">
    <source>
        <dbReference type="ARBA" id="ARBA00022989"/>
    </source>
</evidence>
<proteinExistence type="predicted"/>
<name>A0A1F4UF67_UNCW3</name>
<dbReference type="InterPro" id="IPR052528">
    <property type="entry name" value="Sugar_transport-like"/>
</dbReference>
<dbReference type="AlphaFoldDB" id="A0A1F4UF67"/>
<dbReference type="Gene3D" id="1.20.1250.20">
    <property type="entry name" value="MFS general substrate transporter like domains"/>
    <property type="match status" value="2"/>
</dbReference>
<feature type="transmembrane region" description="Helical" evidence="4">
    <location>
        <begin position="39"/>
        <end position="61"/>
    </location>
</feature>
<keyword evidence="3 4" id="KW-0472">Membrane</keyword>
<feature type="transmembrane region" description="Helical" evidence="4">
    <location>
        <begin position="303"/>
        <end position="321"/>
    </location>
</feature>
<keyword evidence="1 4" id="KW-0812">Transmembrane</keyword>
<accession>A0A1F4UF67</accession>
<evidence type="ECO:0000313" key="6">
    <source>
        <dbReference type="EMBL" id="OGC43572.1"/>
    </source>
</evidence>
<dbReference type="Pfam" id="PF07690">
    <property type="entry name" value="MFS_1"/>
    <property type="match status" value="1"/>
</dbReference>
<evidence type="ECO:0000256" key="1">
    <source>
        <dbReference type="ARBA" id="ARBA00022692"/>
    </source>
</evidence>
<dbReference type="PROSITE" id="PS50850">
    <property type="entry name" value="MFS"/>
    <property type="match status" value="1"/>
</dbReference>
<feature type="transmembrane region" description="Helical" evidence="4">
    <location>
        <begin position="12"/>
        <end position="33"/>
    </location>
</feature>
<reference evidence="6 7" key="1">
    <citation type="journal article" date="2016" name="Nat. Commun.">
        <title>Thousands of microbial genomes shed light on interconnected biogeochemical processes in an aquifer system.</title>
        <authorList>
            <person name="Anantharaman K."/>
            <person name="Brown C.T."/>
            <person name="Hug L.A."/>
            <person name="Sharon I."/>
            <person name="Castelle C.J."/>
            <person name="Probst A.J."/>
            <person name="Thomas B.C."/>
            <person name="Singh A."/>
            <person name="Wilkins M.J."/>
            <person name="Karaoz U."/>
            <person name="Brodie E.L."/>
            <person name="Williams K.H."/>
            <person name="Hubbard S.S."/>
            <person name="Banfield J.F."/>
        </authorList>
    </citation>
    <scope>NUCLEOTIDE SEQUENCE [LARGE SCALE GENOMIC DNA]</scope>
</reference>
<feature type="transmembrane region" description="Helical" evidence="4">
    <location>
        <begin position="81"/>
        <end position="100"/>
    </location>
</feature>
<feature type="transmembrane region" description="Helical" evidence="4">
    <location>
        <begin position="280"/>
        <end position="297"/>
    </location>
</feature>
<evidence type="ECO:0000259" key="5">
    <source>
        <dbReference type="PROSITE" id="PS50850"/>
    </source>
</evidence>
<comment type="caution">
    <text evidence="6">The sequence shown here is derived from an EMBL/GenBank/DDBJ whole genome shotgun (WGS) entry which is preliminary data.</text>
</comment>
<organism evidence="6 7">
    <name type="scientific">candidate division WOR-3 bacterium RBG_13_43_14</name>
    <dbReference type="NCBI Taxonomy" id="1802590"/>
    <lineage>
        <taxon>Bacteria</taxon>
        <taxon>Bacteria division WOR-3</taxon>
    </lineage>
</organism>
<feature type="transmembrane region" description="Helical" evidence="4">
    <location>
        <begin position="371"/>
        <end position="388"/>
    </location>
</feature>
<dbReference type="SUPFAM" id="SSF103473">
    <property type="entry name" value="MFS general substrate transporter"/>
    <property type="match status" value="1"/>
</dbReference>
<keyword evidence="2 4" id="KW-1133">Transmembrane helix</keyword>
<feature type="transmembrane region" description="Helical" evidence="4">
    <location>
        <begin position="342"/>
        <end position="359"/>
    </location>
</feature>
<protein>
    <recommendedName>
        <fullName evidence="5">Major facilitator superfamily (MFS) profile domain-containing protein</fullName>
    </recommendedName>
</protein>
<evidence type="ECO:0000256" key="3">
    <source>
        <dbReference type="ARBA" id="ARBA00023136"/>
    </source>
</evidence>